<reference evidence="1" key="2">
    <citation type="journal article" date="2015" name="Data Brief">
        <title>Shoot transcriptome of the giant reed, Arundo donax.</title>
        <authorList>
            <person name="Barrero R.A."/>
            <person name="Guerrero F.D."/>
            <person name="Moolhuijzen P."/>
            <person name="Goolsby J.A."/>
            <person name="Tidwell J."/>
            <person name="Bellgard S.E."/>
            <person name="Bellgard M.I."/>
        </authorList>
    </citation>
    <scope>NUCLEOTIDE SEQUENCE</scope>
    <source>
        <tissue evidence="1">Shoot tissue taken approximately 20 cm above the soil surface</tissue>
    </source>
</reference>
<proteinExistence type="predicted"/>
<accession>A0A0A9RRZ7</accession>
<organism evidence="1">
    <name type="scientific">Arundo donax</name>
    <name type="common">Giant reed</name>
    <name type="synonym">Donax arundinaceus</name>
    <dbReference type="NCBI Taxonomy" id="35708"/>
    <lineage>
        <taxon>Eukaryota</taxon>
        <taxon>Viridiplantae</taxon>
        <taxon>Streptophyta</taxon>
        <taxon>Embryophyta</taxon>
        <taxon>Tracheophyta</taxon>
        <taxon>Spermatophyta</taxon>
        <taxon>Magnoliopsida</taxon>
        <taxon>Liliopsida</taxon>
        <taxon>Poales</taxon>
        <taxon>Poaceae</taxon>
        <taxon>PACMAD clade</taxon>
        <taxon>Arundinoideae</taxon>
        <taxon>Arundineae</taxon>
        <taxon>Arundo</taxon>
    </lineage>
</organism>
<name>A0A0A9RRZ7_ARUDO</name>
<sequence>MFRSRSRASASTSNELPVEGAVRVRKVERIEAYNVGTKPPATARATAKMTRSMTVSVARVGDVDEKADTFVSVPISDN</sequence>
<protein>
    <submittedName>
        <fullName evidence="1">Uncharacterized protein</fullName>
    </submittedName>
</protein>
<reference evidence="1" key="1">
    <citation type="submission" date="2014-09" db="EMBL/GenBank/DDBJ databases">
        <authorList>
            <person name="Magalhaes I.L.F."/>
            <person name="Oliveira U."/>
            <person name="Santos F.R."/>
            <person name="Vidigal T.H.D.A."/>
            <person name="Brescovit A.D."/>
            <person name="Santos A.J."/>
        </authorList>
    </citation>
    <scope>NUCLEOTIDE SEQUENCE</scope>
    <source>
        <tissue evidence="1">Shoot tissue taken approximately 20 cm above the soil surface</tissue>
    </source>
</reference>
<evidence type="ECO:0000313" key="1">
    <source>
        <dbReference type="EMBL" id="JAD14845.1"/>
    </source>
</evidence>
<dbReference type="AlphaFoldDB" id="A0A0A9RRZ7"/>
<dbReference type="EMBL" id="GBRH01283050">
    <property type="protein sequence ID" value="JAD14845.1"/>
    <property type="molecule type" value="Transcribed_RNA"/>
</dbReference>